<dbReference type="Proteomes" id="UP000660024">
    <property type="component" value="Unassembled WGS sequence"/>
</dbReference>
<comment type="caution">
    <text evidence="1">The sequence shown here is derived from an EMBL/GenBank/DDBJ whole genome shotgun (WGS) entry which is preliminary data.</text>
</comment>
<sequence>MVAENKYSETGSNPYYLNLNNTAKDISLNDTTNPQYGLLDTLSRFIIVENSLLIQEPQLQQGQFPEISEKI</sequence>
<dbReference type="EMBL" id="JAEHFY010000044">
    <property type="protein sequence ID" value="MBK0384534.1"/>
    <property type="molecule type" value="Genomic_DNA"/>
</dbReference>
<organism evidence="1 2">
    <name type="scientific">Pedobacter segetis</name>
    <dbReference type="NCBI Taxonomy" id="2793069"/>
    <lineage>
        <taxon>Bacteria</taxon>
        <taxon>Pseudomonadati</taxon>
        <taxon>Bacteroidota</taxon>
        <taxon>Sphingobacteriia</taxon>
        <taxon>Sphingobacteriales</taxon>
        <taxon>Sphingobacteriaceae</taxon>
        <taxon>Pedobacter</taxon>
    </lineage>
</organism>
<reference evidence="1 2" key="1">
    <citation type="submission" date="2020-12" db="EMBL/GenBank/DDBJ databases">
        <title>Bacterial novel species Pedobacter sp. SD-b isolated from soil.</title>
        <authorList>
            <person name="Jung H.-Y."/>
        </authorList>
    </citation>
    <scope>NUCLEOTIDE SEQUENCE [LARGE SCALE GENOMIC DNA]</scope>
    <source>
        <strain evidence="1 2">SD-b</strain>
    </source>
</reference>
<evidence type="ECO:0008006" key="3">
    <source>
        <dbReference type="Google" id="ProtNLM"/>
    </source>
</evidence>
<keyword evidence="2" id="KW-1185">Reference proteome</keyword>
<dbReference type="RefSeq" id="WP_200588241.1">
    <property type="nucleotide sequence ID" value="NZ_JAEHFY010000044.1"/>
</dbReference>
<accession>A0ABS1BQ17</accession>
<protein>
    <recommendedName>
        <fullName evidence="3">SusD family protein</fullName>
    </recommendedName>
</protein>
<proteinExistence type="predicted"/>
<gene>
    <name evidence="1" type="ORF">I5M32_16350</name>
</gene>
<evidence type="ECO:0000313" key="2">
    <source>
        <dbReference type="Proteomes" id="UP000660024"/>
    </source>
</evidence>
<evidence type="ECO:0000313" key="1">
    <source>
        <dbReference type="EMBL" id="MBK0384534.1"/>
    </source>
</evidence>
<name>A0ABS1BQ17_9SPHI</name>